<dbReference type="FunCoup" id="E3J2T8">
    <property type="interactions" value="6"/>
</dbReference>
<evidence type="ECO:0000256" key="6">
    <source>
        <dbReference type="ARBA" id="ARBA00022989"/>
    </source>
</evidence>
<dbReference type="HOGENOM" id="CLU_086034_4_3_11"/>
<keyword evidence="12" id="KW-1185">Reference proteome</keyword>
<keyword evidence="2 9" id="KW-0813">Transport</keyword>
<dbReference type="OrthoDB" id="5245163at2"/>
<evidence type="ECO:0000256" key="7">
    <source>
        <dbReference type="ARBA" id="ARBA00023010"/>
    </source>
</evidence>
<dbReference type="AlphaFoldDB" id="E3J2T8"/>
<name>E3J2T8_PSEI1</name>
<organism evidence="11 12">
    <name type="scientific">Pseudofrankia inefficax (strain DSM 45817 / CECT 9037 / DDB 130130 / EuI1c)</name>
    <name type="common">Frankia inefficax</name>
    <dbReference type="NCBI Taxonomy" id="298654"/>
    <lineage>
        <taxon>Bacteria</taxon>
        <taxon>Bacillati</taxon>
        <taxon>Actinomycetota</taxon>
        <taxon>Actinomycetes</taxon>
        <taxon>Frankiales</taxon>
        <taxon>Frankiaceae</taxon>
        <taxon>Pseudofrankia</taxon>
    </lineage>
</organism>
<dbReference type="PANTHER" id="PTHR42982">
    <property type="entry name" value="SEC-INDEPENDENT PROTEIN TRANSLOCASE PROTEIN TATA"/>
    <property type="match status" value="1"/>
</dbReference>
<dbReference type="KEGG" id="fri:FraEuI1c_3742"/>
<dbReference type="InParanoid" id="E3J2T8"/>
<sequence length="83" mass="8462">MPNLGTPELIIIAVVVLVLFGSKKLPEAARSVGRSLRILKSETKGLRDDEASPAPAAAPPAIAPAPPAQTSNGVAPVNAEKTL</sequence>
<dbReference type="NCBIfam" id="TIGR01411">
    <property type="entry name" value="tatAE"/>
    <property type="match status" value="1"/>
</dbReference>
<evidence type="ECO:0000256" key="1">
    <source>
        <dbReference type="ARBA" id="ARBA00004162"/>
    </source>
</evidence>
<dbReference type="Proteomes" id="UP000002484">
    <property type="component" value="Chromosome"/>
</dbReference>
<gene>
    <name evidence="9" type="primary">tatA</name>
    <name evidence="11" type="ordered locus">FraEuI1c_3742</name>
</gene>
<feature type="region of interest" description="Disordered" evidence="10">
    <location>
        <begin position="42"/>
        <end position="83"/>
    </location>
</feature>
<evidence type="ECO:0000256" key="3">
    <source>
        <dbReference type="ARBA" id="ARBA00022475"/>
    </source>
</evidence>
<dbReference type="Gene3D" id="1.20.5.3310">
    <property type="match status" value="1"/>
</dbReference>
<keyword evidence="8 9" id="KW-0472">Membrane</keyword>
<evidence type="ECO:0000256" key="4">
    <source>
        <dbReference type="ARBA" id="ARBA00022692"/>
    </source>
</evidence>
<keyword evidence="6 9" id="KW-1133">Transmembrane helix</keyword>
<reference evidence="11 12" key="1">
    <citation type="submission" date="2010-10" db="EMBL/GenBank/DDBJ databases">
        <title>Complete sequence of Frankia sp. EuI1c.</title>
        <authorList>
            <consortium name="US DOE Joint Genome Institute"/>
            <person name="Lucas S."/>
            <person name="Copeland A."/>
            <person name="Lapidus A."/>
            <person name="Cheng J.-F."/>
            <person name="Bruce D."/>
            <person name="Goodwin L."/>
            <person name="Pitluck S."/>
            <person name="Chertkov O."/>
            <person name="Detter J.C."/>
            <person name="Han C."/>
            <person name="Tapia R."/>
            <person name="Land M."/>
            <person name="Hauser L."/>
            <person name="Jeffries C."/>
            <person name="Kyrpides N."/>
            <person name="Ivanova N."/>
            <person name="Mikhailova N."/>
            <person name="Beauchemin N."/>
            <person name="Sen A."/>
            <person name="Sur S.A."/>
            <person name="Gtari M."/>
            <person name="Wall L."/>
            <person name="Tisa L."/>
            <person name="Woyke T."/>
        </authorList>
    </citation>
    <scope>NUCLEOTIDE SEQUENCE [LARGE SCALE GENOMIC DNA]</scope>
    <source>
        <strain evidence="12">DSM 45817 / CECT 9037 / EuI1c</strain>
    </source>
</reference>
<evidence type="ECO:0000256" key="2">
    <source>
        <dbReference type="ARBA" id="ARBA00022448"/>
    </source>
</evidence>
<evidence type="ECO:0000256" key="8">
    <source>
        <dbReference type="ARBA" id="ARBA00023136"/>
    </source>
</evidence>
<dbReference type="STRING" id="298654.FraEuI1c_3742"/>
<dbReference type="eggNOG" id="COG1826">
    <property type="taxonomic scope" value="Bacteria"/>
</dbReference>
<dbReference type="PANTHER" id="PTHR42982:SF8">
    <property type="entry name" value="SEC-INDEPENDENT PROTEIN TRANSLOCASE PROTEIN TATA"/>
    <property type="match status" value="1"/>
</dbReference>
<keyword evidence="5 9" id="KW-0653">Protein transport</keyword>
<evidence type="ECO:0000256" key="9">
    <source>
        <dbReference type="HAMAP-Rule" id="MF_00236"/>
    </source>
</evidence>
<dbReference type="RefSeq" id="WP_013424867.1">
    <property type="nucleotide sequence ID" value="NC_014666.1"/>
</dbReference>
<dbReference type="GO" id="GO:0043953">
    <property type="term" value="P:protein transport by the Tat complex"/>
    <property type="evidence" value="ECO:0007669"/>
    <property type="project" value="UniProtKB-UniRule"/>
</dbReference>
<dbReference type="PRINTS" id="PR01506">
    <property type="entry name" value="TATBPROTEIN"/>
</dbReference>
<proteinExistence type="inferred from homology"/>
<dbReference type="InterPro" id="IPR006312">
    <property type="entry name" value="TatA/E"/>
</dbReference>
<evidence type="ECO:0000313" key="11">
    <source>
        <dbReference type="EMBL" id="ADP81749.1"/>
    </source>
</evidence>
<dbReference type="HAMAP" id="MF_00236">
    <property type="entry name" value="TatA_E"/>
    <property type="match status" value="1"/>
</dbReference>
<dbReference type="GO" id="GO:0033281">
    <property type="term" value="C:TAT protein transport complex"/>
    <property type="evidence" value="ECO:0007669"/>
    <property type="project" value="UniProtKB-UniRule"/>
</dbReference>
<accession>E3J2T8</accession>
<dbReference type="InterPro" id="IPR003369">
    <property type="entry name" value="TatA/B/E"/>
</dbReference>
<comment type="subcellular location">
    <subcellularLocation>
        <location evidence="1 9">Cell membrane</location>
        <topology evidence="1 9">Single-pass membrane protein</topology>
    </subcellularLocation>
</comment>
<comment type="subunit">
    <text evidence="9">The Tat system comprises two distinct complexes: a TatABC complex, containing multiple copies of TatA, TatB and TatC subunits, and a separate TatA complex, containing only TatA subunits. Substrates initially bind to the TatABC complex, which probably triggers association of the separate TatA complex to form the active translocon.</text>
</comment>
<comment type="similarity">
    <text evidence="9">Belongs to the TatA/E family.</text>
</comment>
<keyword evidence="3 9" id="KW-1003">Cell membrane</keyword>
<evidence type="ECO:0000256" key="5">
    <source>
        <dbReference type="ARBA" id="ARBA00022927"/>
    </source>
</evidence>
<feature type="compositionally biased region" description="Pro residues" evidence="10">
    <location>
        <begin position="56"/>
        <end position="67"/>
    </location>
</feature>
<evidence type="ECO:0000256" key="10">
    <source>
        <dbReference type="SAM" id="MobiDB-lite"/>
    </source>
</evidence>
<keyword evidence="7 9" id="KW-0811">Translocation</keyword>
<dbReference type="EMBL" id="CP002299">
    <property type="protein sequence ID" value="ADP81749.1"/>
    <property type="molecule type" value="Genomic_DNA"/>
</dbReference>
<protein>
    <recommendedName>
        <fullName evidence="9">Sec-independent protein translocase protein TatA</fullName>
    </recommendedName>
</protein>
<dbReference type="Pfam" id="PF02416">
    <property type="entry name" value="TatA_B_E"/>
    <property type="match status" value="1"/>
</dbReference>
<dbReference type="GO" id="GO:0008320">
    <property type="term" value="F:protein transmembrane transporter activity"/>
    <property type="evidence" value="ECO:0007669"/>
    <property type="project" value="UniProtKB-UniRule"/>
</dbReference>
<keyword evidence="4 9" id="KW-0812">Transmembrane</keyword>
<comment type="function">
    <text evidence="9">Part of the twin-arginine translocation (Tat) system that transports large folded proteins containing a characteristic twin-arginine motif in their signal peptide across membranes. TatA could form the protein-conducting channel of the Tat system.</text>
</comment>
<dbReference type="NCBIfam" id="NF001854">
    <property type="entry name" value="PRK00575.1"/>
    <property type="match status" value="1"/>
</dbReference>
<evidence type="ECO:0000313" key="12">
    <source>
        <dbReference type="Proteomes" id="UP000002484"/>
    </source>
</evidence>